<keyword evidence="3" id="KW-0949">S-adenosyl-L-methionine</keyword>
<dbReference type="EMBL" id="SOFM01000004">
    <property type="protein sequence ID" value="TFC07744.1"/>
    <property type="molecule type" value="Genomic_DNA"/>
</dbReference>
<gene>
    <name evidence="6" type="ORF">E3O32_00950</name>
</gene>
<comment type="caution">
    <text evidence="6">The sequence shown here is derived from an EMBL/GenBank/DDBJ whole genome shotgun (WGS) entry which is preliminary data.</text>
</comment>
<accession>A0A4R8WE59</accession>
<evidence type="ECO:0000313" key="6">
    <source>
        <dbReference type="EMBL" id="TFC07744.1"/>
    </source>
</evidence>
<evidence type="ECO:0000259" key="5">
    <source>
        <dbReference type="Pfam" id="PF08241"/>
    </source>
</evidence>
<keyword evidence="1 6" id="KW-0489">Methyltransferase</keyword>
<dbReference type="AlphaFoldDB" id="A0A4R8WE59"/>
<proteinExistence type="predicted"/>
<reference evidence="6 7" key="1">
    <citation type="submission" date="2019-03" db="EMBL/GenBank/DDBJ databases">
        <title>Genomics of glacier-inhabiting Cryobacterium strains.</title>
        <authorList>
            <person name="Liu Q."/>
            <person name="Xin Y.-H."/>
        </authorList>
    </citation>
    <scope>NUCLEOTIDE SEQUENCE [LARGE SCALE GENOMIC DNA]</scope>
    <source>
        <strain evidence="6 7">RHLT2-21</strain>
    </source>
</reference>
<dbReference type="RefSeq" id="WP_134506092.1">
    <property type="nucleotide sequence ID" value="NZ_SOFM01000004.1"/>
</dbReference>
<organism evidence="6 7">
    <name type="scientific">Cryobacterium mannosilyticum</name>
    <dbReference type="NCBI Taxonomy" id="1259190"/>
    <lineage>
        <taxon>Bacteria</taxon>
        <taxon>Bacillati</taxon>
        <taxon>Actinomycetota</taxon>
        <taxon>Actinomycetes</taxon>
        <taxon>Micrococcales</taxon>
        <taxon>Microbacteriaceae</taxon>
        <taxon>Cryobacterium</taxon>
    </lineage>
</organism>
<dbReference type="Gene3D" id="3.40.50.150">
    <property type="entry name" value="Vaccinia Virus protein VP39"/>
    <property type="match status" value="1"/>
</dbReference>
<feature type="region of interest" description="Disordered" evidence="4">
    <location>
        <begin position="234"/>
        <end position="253"/>
    </location>
</feature>
<evidence type="ECO:0000256" key="2">
    <source>
        <dbReference type="ARBA" id="ARBA00022679"/>
    </source>
</evidence>
<dbReference type="CDD" id="cd02440">
    <property type="entry name" value="AdoMet_MTases"/>
    <property type="match status" value="1"/>
</dbReference>
<evidence type="ECO:0000256" key="3">
    <source>
        <dbReference type="ARBA" id="ARBA00022691"/>
    </source>
</evidence>
<protein>
    <submittedName>
        <fullName evidence="6">Methyltransferase domain-containing protein</fullName>
    </submittedName>
</protein>
<name>A0A4R8WE59_9MICO</name>
<feature type="domain" description="Methyltransferase type 11" evidence="5">
    <location>
        <begin position="65"/>
        <end position="143"/>
    </location>
</feature>
<keyword evidence="2 6" id="KW-0808">Transferase</keyword>
<dbReference type="GO" id="GO:0008757">
    <property type="term" value="F:S-adenosylmethionine-dependent methyltransferase activity"/>
    <property type="evidence" value="ECO:0007669"/>
    <property type="project" value="InterPro"/>
</dbReference>
<sequence>MGIPSLRLRASDAVELMDDPDCDPERLDRTYANFRFVNAVVSGWRGIYRREIRPELSRMTESTLLDIGSGGGDMARALARWAAGDGLRLTVTAIDPDPRAHAYATGLPPLPGLTFRRALSSELVAEGARFDFVVSNHVLHHLSAAQLGGLLVDSERLAAGRVLHGDIERSRFAYLGFGLGTWPFFGRSFIRDDGLTSIRRSFTAAELRAVLPRGWRVTQERPSRLVLRWAPQSASNSVEERAAAAPGGGATDA</sequence>
<dbReference type="Proteomes" id="UP000297643">
    <property type="component" value="Unassembled WGS sequence"/>
</dbReference>
<evidence type="ECO:0000256" key="4">
    <source>
        <dbReference type="SAM" id="MobiDB-lite"/>
    </source>
</evidence>
<dbReference type="NCBIfam" id="NF004851">
    <property type="entry name" value="PRK06202.1"/>
    <property type="match status" value="1"/>
</dbReference>
<evidence type="ECO:0000313" key="7">
    <source>
        <dbReference type="Proteomes" id="UP000297643"/>
    </source>
</evidence>
<keyword evidence="7" id="KW-1185">Reference proteome</keyword>
<dbReference type="PANTHER" id="PTHR43464">
    <property type="entry name" value="METHYLTRANSFERASE"/>
    <property type="match status" value="1"/>
</dbReference>
<dbReference type="InterPro" id="IPR013216">
    <property type="entry name" value="Methyltransf_11"/>
</dbReference>
<dbReference type="PANTHER" id="PTHR43464:SF19">
    <property type="entry name" value="UBIQUINONE BIOSYNTHESIS O-METHYLTRANSFERASE, MITOCHONDRIAL"/>
    <property type="match status" value="1"/>
</dbReference>
<dbReference type="GO" id="GO:0032259">
    <property type="term" value="P:methylation"/>
    <property type="evidence" value="ECO:0007669"/>
    <property type="project" value="UniProtKB-KW"/>
</dbReference>
<dbReference type="Pfam" id="PF08241">
    <property type="entry name" value="Methyltransf_11"/>
    <property type="match status" value="1"/>
</dbReference>
<dbReference type="InterPro" id="IPR029063">
    <property type="entry name" value="SAM-dependent_MTases_sf"/>
</dbReference>
<dbReference type="SUPFAM" id="SSF53335">
    <property type="entry name" value="S-adenosyl-L-methionine-dependent methyltransferases"/>
    <property type="match status" value="1"/>
</dbReference>
<evidence type="ECO:0000256" key="1">
    <source>
        <dbReference type="ARBA" id="ARBA00022603"/>
    </source>
</evidence>